<keyword evidence="3" id="KW-1185">Reference proteome</keyword>
<proteinExistence type="predicted"/>
<comment type="caution">
    <text evidence="2">The sequence shown here is derived from an EMBL/GenBank/DDBJ whole genome shotgun (WGS) entry which is preliminary data.</text>
</comment>
<feature type="compositionally biased region" description="Low complexity" evidence="1">
    <location>
        <begin position="54"/>
        <end position="78"/>
    </location>
</feature>
<organism evidence="2 3">
    <name type="scientific">Orchesella dallaii</name>
    <dbReference type="NCBI Taxonomy" id="48710"/>
    <lineage>
        <taxon>Eukaryota</taxon>
        <taxon>Metazoa</taxon>
        <taxon>Ecdysozoa</taxon>
        <taxon>Arthropoda</taxon>
        <taxon>Hexapoda</taxon>
        <taxon>Collembola</taxon>
        <taxon>Entomobryomorpha</taxon>
        <taxon>Entomobryoidea</taxon>
        <taxon>Orchesellidae</taxon>
        <taxon>Orchesellinae</taxon>
        <taxon>Orchesella</taxon>
    </lineage>
</organism>
<gene>
    <name evidence="2" type="ORF">ODALV1_LOCUS17688</name>
</gene>
<feature type="compositionally biased region" description="Basic and acidic residues" evidence="1">
    <location>
        <begin position="1"/>
        <end position="11"/>
    </location>
</feature>
<feature type="compositionally biased region" description="Polar residues" evidence="1">
    <location>
        <begin position="14"/>
        <end position="24"/>
    </location>
</feature>
<evidence type="ECO:0000256" key="1">
    <source>
        <dbReference type="SAM" id="MobiDB-lite"/>
    </source>
</evidence>
<feature type="compositionally biased region" description="Polar residues" evidence="1">
    <location>
        <begin position="40"/>
        <end position="52"/>
    </location>
</feature>
<dbReference type="EMBL" id="CAXLJM020000054">
    <property type="protein sequence ID" value="CAL8117427.1"/>
    <property type="molecule type" value="Genomic_DNA"/>
</dbReference>
<reference evidence="2 3" key="1">
    <citation type="submission" date="2024-08" db="EMBL/GenBank/DDBJ databases">
        <authorList>
            <person name="Cucini C."/>
            <person name="Frati F."/>
        </authorList>
    </citation>
    <scope>NUCLEOTIDE SEQUENCE [LARGE SCALE GENOMIC DNA]</scope>
</reference>
<evidence type="ECO:0000313" key="2">
    <source>
        <dbReference type="EMBL" id="CAL8117427.1"/>
    </source>
</evidence>
<sequence>MVQTEKSDKYSCDNMLTLNSNSTDPFARKEMGQSRPCAKSSVTTPMSSNQMKGAQAPPSFQSASSKTTSGSASKPTSGQYGSWGPTFKNKDHFASLHFC</sequence>
<dbReference type="Proteomes" id="UP001642540">
    <property type="component" value="Unassembled WGS sequence"/>
</dbReference>
<name>A0ABP1R1E4_9HEXA</name>
<protein>
    <submittedName>
        <fullName evidence="2">Uncharacterized protein</fullName>
    </submittedName>
</protein>
<evidence type="ECO:0000313" key="3">
    <source>
        <dbReference type="Proteomes" id="UP001642540"/>
    </source>
</evidence>
<feature type="region of interest" description="Disordered" evidence="1">
    <location>
        <begin position="1"/>
        <end position="87"/>
    </location>
</feature>
<accession>A0ABP1R1E4</accession>